<organism evidence="2 3">
    <name type="scientific">Sphingomonas kyeonggiensis</name>
    <dbReference type="NCBI Taxonomy" id="1268553"/>
    <lineage>
        <taxon>Bacteria</taxon>
        <taxon>Pseudomonadati</taxon>
        <taxon>Pseudomonadota</taxon>
        <taxon>Alphaproteobacteria</taxon>
        <taxon>Sphingomonadales</taxon>
        <taxon>Sphingomonadaceae</taxon>
        <taxon>Sphingomonas</taxon>
    </lineage>
</organism>
<dbReference type="PANTHER" id="PTHR43664">
    <property type="entry name" value="MONOAMINE OXIDASE-RELATED"/>
    <property type="match status" value="1"/>
</dbReference>
<comment type="caution">
    <text evidence="2">The sequence shown here is derived from an EMBL/GenBank/DDBJ whole genome shotgun (WGS) entry which is preliminary data.</text>
</comment>
<protein>
    <submittedName>
        <fullName evidence="2">Acyl dehydratase</fullName>
    </submittedName>
</protein>
<dbReference type="EMBL" id="JACHLN010000003">
    <property type="protein sequence ID" value="MBB4840546.1"/>
    <property type="molecule type" value="Genomic_DNA"/>
</dbReference>
<dbReference type="PANTHER" id="PTHR43664:SF1">
    <property type="entry name" value="BETA-METHYLMALYL-COA DEHYDRATASE"/>
    <property type="match status" value="1"/>
</dbReference>
<proteinExistence type="predicted"/>
<dbReference type="Pfam" id="PF01575">
    <property type="entry name" value="MaoC_dehydratas"/>
    <property type="match status" value="1"/>
</dbReference>
<reference evidence="2 3" key="1">
    <citation type="submission" date="2020-08" db="EMBL/GenBank/DDBJ databases">
        <title>Functional genomics of gut bacteria from endangered species of beetles.</title>
        <authorList>
            <person name="Carlos-Shanley C."/>
        </authorList>
    </citation>
    <scope>NUCLEOTIDE SEQUENCE [LARGE SCALE GENOMIC DNA]</scope>
    <source>
        <strain evidence="2 3">S00224</strain>
    </source>
</reference>
<dbReference type="Proteomes" id="UP000575241">
    <property type="component" value="Unassembled WGS sequence"/>
</dbReference>
<accession>A0A7W7K4M9</accession>
<dbReference type="InterPro" id="IPR029069">
    <property type="entry name" value="HotDog_dom_sf"/>
</dbReference>
<sequence>MLYWEDMQVGKKRSFGRYEVTREEVLEFARKYDPQPFHLDDDAAAQTHFGRLAASGWHTCAMTMAMTVAEMSVVPQASLGAAGIDELRWLKPVYPGDVLRVETEVLEVTPSRSRPEMGSFKNQTTTFNQHDEPVLRFTGLVLMRRRPAA</sequence>
<keyword evidence="3" id="KW-1185">Reference proteome</keyword>
<dbReference type="Gene3D" id="3.10.129.10">
    <property type="entry name" value="Hotdog Thioesterase"/>
    <property type="match status" value="1"/>
</dbReference>
<evidence type="ECO:0000313" key="3">
    <source>
        <dbReference type="Proteomes" id="UP000575241"/>
    </source>
</evidence>
<dbReference type="InterPro" id="IPR002539">
    <property type="entry name" value="MaoC-like_dom"/>
</dbReference>
<dbReference type="InterPro" id="IPR052342">
    <property type="entry name" value="MCH/BMMD"/>
</dbReference>
<name>A0A7W7K4M9_9SPHN</name>
<dbReference type="CDD" id="cd03454">
    <property type="entry name" value="YdeM"/>
    <property type="match status" value="1"/>
</dbReference>
<gene>
    <name evidence="2" type="ORF">HNP52_003638</name>
</gene>
<feature type="domain" description="MaoC-like" evidence="1">
    <location>
        <begin position="9"/>
        <end position="114"/>
    </location>
</feature>
<dbReference type="SUPFAM" id="SSF54637">
    <property type="entry name" value="Thioesterase/thiol ester dehydrase-isomerase"/>
    <property type="match status" value="1"/>
</dbReference>
<dbReference type="RefSeq" id="WP_184169002.1">
    <property type="nucleotide sequence ID" value="NZ_JACHLN010000003.1"/>
</dbReference>
<evidence type="ECO:0000313" key="2">
    <source>
        <dbReference type="EMBL" id="MBB4840546.1"/>
    </source>
</evidence>
<evidence type="ECO:0000259" key="1">
    <source>
        <dbReference type="Pfam" id="PF01575"/>
    </source>
</evidence>
<dbReference type="AlphaFoldDB" id="A0A7W7K4M9"/>